<protein>
    <submittedName>
        <fullName evidence="1">Uncharacterized protein</fullName>
    </submittedName>
</protein>
<sequence length="116" mass="13329">MAGATCGTRSGADEFGIENESYKQCYKSIYSNPDLKKELQKRWRQVLETADADIVIIDTVETHYWFDTYPYNHYFCTGIYCVPLNLVHPSASGKSSKTEFPPKKWVGYLRVLSKMT</sequence>
<reference evidence="1 2" key="1">
    <citation type="submission" date="2021-06" db="EMBL/GenBank/DDBJ databases">
        <title>Caerostris darwini draft genome.</title>
        <authorList>
            <person name="Kono N."/>
            <person name="Arakawa K."/>
        </authorList>
    </citation>
    <scope>NUCLEOTIDE SEQUENCE [LARGE SCALE GENOMIC DNA]</scope>
</reference>
<organism evidence="1 2">
    <name type="scientific">Caerostris darwini</name>
    <dbReference type="NCBI Taxonomy" id="1538125"/>
    <lineage>
        <taxon>Eukaryota</taxon>
        <taxon>Metazoa</taxon>
        <taxon>Ecdysozoa</taxon>
        <taxon>Arthropoda</taxon>
        <taxon>Chelicerata</taxon>
        <taxon>Arachnida</taxon>
        <taxon>Araneae</taxon>
        <taxon>Araneomorphae</taxon>
        <taxon>Entelegynae</taxon>
        <taxon>Araneoidea</taxon>
        <taxon>Araneidae</taxon>
        <taxon>Caerostris</taxon>
    </lineage>
</organism>
<comment type="caution">
    <text evidence="1">The sequence shown here is derived from an EMBL/GenBank/DDBJ whole genome shotgun (WGS) entry which is preliminary data.</text>
</comment>
<dbReference type="AlphaFoldDB" id="A0AAV4VU11"/>
<gene>
    <name evidence="1" type="primary">AVEN_144746_1</name>
    <name evidence="1" type="ORF">CDAR_429611</name>
</gene>
<keyword evidence="2" id="KW-1185">Reference proteome</keyword>
<name>A0AAV4VU11_9ARAC</name>
<dbReference type="EMBL" id="BPLQ01013632">
    <property type="protein sequence ID" value="GIY73583.1"/>
    <property type="molecule type" value="Genomic_DNA"/>
</dbReference>
<evidence type="ECO:0000313" key="2">
    <source>
        <dbReference type="Proteomes" id="UP001054837"/>
    </source>
</evidence>
<dbReference type="Proteomes" id="UP001054837">
    <property type="component" value="Unassembled WGS sequence"/>
</dbReference>
<accession>A0AAV4VU11</accession>
<proteinExistence type="predicted"/>
<evidence type="ECO:0000313" key="1">
    <source>
        <dbReference type="EMBL" id="GIY73583.1"/>
    </source>
</evidence>